<evidence type="ECO:0000313" key="11">
    <source>
        <dbReference type="Proteomes" id="UP000475862"/>
    </source>
</evidence>
<accession>A0A6G0TVV1</accession>
<evidence type="ECO:0000259" key="9">
    <source>
        <dbReference type="PROSITE" id="PS50157"/>
    </source>
</evidence>
<dbReference type="EMBL" id="VYZN01000014">
    <property type="protein sequence ID" value="KAE9539734.1"/>
    <property type="molecule type" value="Genomic_DNA"/>
</dbReference>
<evidence type="ECO:0000256" key="2">
    <source>
        <dbReference type="ARBA" id="ARBA00022723"/>
    </source>
</evidence>
<keyword evidence="3" id="KW-0677">Repeat</keyword>
<dbReference type="GO" id="GO:0003677">
    <property type="term" value="F:DNA binding"/>
    <property type="evidence" value="ECO:0007669"/>
    <property type="project" value="UniProtKB-KW"/>
</dbReference>
<dbReference type="PROSITE" id="PS00028">
    <property type="entry name" value="ZINC_FINGER_C2H2_1"/>
    <property type="match status" value="2"/>
</dbReference>
<dbReference type="Proteomes" id="UP000475862">
    <property type="component" value="Unassembled WGS sequence"/>
</dbReference>
<evidence type="ECO:0000256" key="1">
    <source>
        <dbReference type="ARBA" id="ARBA00004123"/>
    </source>
</evidence>
<dbReference type="Gene3D" id="3.30.160.60">
    <property type="entry name" value="Classic Zinc Finger"/>
    <property type="match status" value="2"/>
</dbReference>
<dbReference type="PANTHER" id="PTHR16515">
    <property type="entry name" value="PR DOMAIN ZINC FINGER PROTEIN"/>
    <property type="match status" value="1"/>
</dbReference>
<dbReference type="InterPro" id="IPR050331">
    <property type="entry name" value="Zinc_finger"/>
</dbReference>
<dbReference type="GO" id="GO:0008270">
    <property type="term" value="F:zinc ion binding"/>
    <property type="evidence" value="ECO:0007669"/>
    <property type="project" value="UniProtKB-KW"/>
</dbReference>
<keyword evidence="11" id="KW-1185">Reference proteome</keyword>
<dbReference type="AlphaFoldDB" id="A0A6G0TVV1"/>
<protein>
    <recommendedName>
        <fullName evidence="9">C2H2-type domain-containing protein</fullName>
    </recommendedName>
</protein>
<name>A0A6G0TVV1_APHGL</name>
<comment type="caution">
    <text evidence="10">The sequence shown here is derived from an EMBL/GenBank/DDBJ whole genome shotgun (WGS) entry which is preliminary data.</text>
</comment>
<evidence type="ECO:0000256" key="3">
    <source>
        <dbReference type="ARBA" id="ARBA00022737"/>
    </source>
</evidence>
<feature type="domain" description="C2H2-type" evidence="9">
    <location>
        <begin position="121"/>
        <end position="143"/>
    </location>
</feature>
<dbReference type="OrthoDB" id="8110911at2759"/>
<keyword evidence="6" id="KW-0238">DNA-binding</keyword>
<comment type="subcellular location">
    <subcellularLocation>
        <location evidence="1">Nucleus</location>
    </subcellularLocation>
</comment>
<dbReference type="SUPFAM" id="SSF57667">
    <property type="entry name" value="beta-beta-alpha zinc fingers"/>
    <property type="match status" value="2"/>
</dbReference>
<dbReference type="InterPro" id="IPR036236">
    <property type="entry name" value="Znf_C2H2_sf"/>
</dbReference>
<evidence type="ECO:0000313" key="10">
    <source>
        <dbReference type="EMBL" id="KAE9539734.1"/>
    </source>
</evidence>
<evidence type="ECO:0000256" key="4">
    <source>
        <dbReference type="ARBA" id="ARBA00022771"/>
    </source>
</evidence>
<evidence type="ECO:0000256" key="6">
    <source>
        <dbReference type="ARBA" id="ARBA00023125"/>
    </source>
</evidence>
<sequence>MGKAKIDEAIIKSLHKDYCLEHGESKVNTHIDLAVQVKNNQNSPTKIHGHHKADNSDSADNDIIGMMWEPELDFVDDPECFNEFKNYDVPMRFMCGVCLGQFRTRCALDIHFRTHRGEKLFKCVLCDNIFNELAILKHHRELHNINELVTCGICGLVFTEMYHMIKHKKNLCTIDLGNKYIYYTMKYLSGIYANINIPPTMHKVTEKNPVACIAFKSSVSLSFSKPYDCQFRRITLFVTWASLTKELILKNFDS</sequence>
<reference evidence="10 11" key="1">
    <citation type="submission" date="2019-08" db="EMBL/GenBank/DDBJ databases">
        <title>The genome of the soybean aphid Biotype 1, its phylome, world population structure and adaptation to the North American continent.</title>
        <authorList>
            <person name="Giordano R."/>
            <person name="Donthu R.K."/>
            <person name="Hernandez A.G."/>
            <person name="Wright C.L."/>
            <person name="Zimin A.V."/>
        </authorList>
    </citation>
    <scope>NUCLEOTIDE SEQUENCE [LARGE SCALE GENOMIC DNA]</scope>
    <source>
        <tissue evidence="10">Whole aphids</tissue>
    </source>
</reference>
<gene>
    <name evidence="10" type="ORF">AGLY_004986</name>
</gene>
<dbReference type="PROSITE" id="PS50157">
    <property type="entry name" value="ZINC_FINGER_C2H2_2"/>
    <property type="match status" value="2"/>
</dbReference>
<dbReference type="GO" id="GO:0010468">
    <property type="term" value="P:regulation of gene expression"/>
    <property type="evidence" value="ECO:0007669"/>
    <property type="project" value="TreeGrafter"/>
</dbReference>
<dbReference type="InterPro" id="IPR013087">
    <property type="entry name" value="Znf_C2H2_type"/>
</dbReference>
<evidence type="ECO:0000256" key="8">
    <source>
        <dbReference type="PROSITE-ProRule" id="PRU00042"/>
    </source>
</evidence>
<keyword evidence="7" id="KW-0539">Nucleus</keyword>
<dbReference type="PANTHER" id="PTHR16515:SF49">
    <property type="entry name" value="GASTRULA ZINC FINGER PROTEIN XLCGF49.1-LIKE-RELATED"/>
    <property type="match status" value="1"/>
</dbReference>
<keyword evidence="5" id="KW-0862">Zinc</keyword>
<feature type="domain" description="C2H2-type" evidence="9">
    <location>
        <begin position="93"/>
        <end position="120"/>
    </location>
</feature>
<evidence type="ECO:0000256" key="5">
    <source>
        <dbReference type="ARBA" id="ARBA00022833"/>
    </source>
</evidence>
<keyword evidence="4 8" id="KW-0863">Zinc-finger</keyword>
<dbReference type="GO" id="GO:0005634">
    <property type="term" value="C:nucleus"/>
    <property type="evidence" value="ECO:0007669"/>
    <property type="project" value="UniProtKB-SubCell"/>
</dbReference>
<proteinExistence type="predicted"/>
<evidence type="ECO:0000256" key="7">
    <source>
        <dbReference type="ARBA" id="ARBA00023242"/>
    </source>
</evidence>
<dbReference type="SMART" id="SM00355">
    <property type="entry name" value="ZnF_C2H2"/>
    <property type="match status" value="3"/>
</dbReference>
<organism evidence="10 11">
    <name type="scientific">Aphis glycines</name>
    <name type="common">Soybean aphid</name>
    <dbReference type="NCBI Taxonomy" id="307491"/>
    <lineage>
        <taxon>Eukaryota</taxon>
        <taxon>Metazoa</taxon>
        <taxon>Ecdysozoa</taxon>
        <taxon>Arthropoda</taxon>
        <taxon>Hexapoda</taxon>
        <taxon>Insecta</taxon>
        <taxon>Pterygota</taxon>
        <taxon>Neoptera</taxon>
        <taxon>Paraneoptera</taxon>
        <taxon>Hemiptera</taxon>
        <taxon>Sternorrhyncha</taxon>
        <taxon>Aphidomorpha</taxon>
        <taxon>Aphidoidea</taxon>
        <taxon>Aphididae</taxon>
        <taxon>Aphidini</taxon>
        <taxon>Aphis</taxon>
        <taxon>Aphis</taxon>
    </lineage>
</organism>
<keyword evidence="2" id="KW-0479">Metal-binding</keyword>